<comment type="caution">
    <text evidence="1">The sequence shown here is derived from an EMBL/GenBank/DDBJ whole genome shotgun (WGS) entry which is preliminary data.</text>
</comment>
<proteinExistence type="predicted"/>
<keyword evidence="2" id="KW-1185">Reference proteome</keyword>
<organism evidence="1 2">
    <name type="scientific">Neophaeococcomyces mojaviensis</name>
    <dbReference type="NCBI Taxonomy" id="3383035"/>
    <lineage>
        <taxon>Eukaryota</taxon>
        <taxon>Fungi</taxon>
        <taxon>Dikarya</taxon>
        <taxon>Ascomycota</taxon>
        <taxon>Pezizomycotina</taxon>
        <taxon>Eurotiomycetes</taxon>
        <taxon>Chaetothyriomycetidae</taxon>
        <taxon>Chaetothyriales</taxon>
        <taxon>Chaetothyriales incertae sedis</taxon>
        <taxon>Neophaeococcomyces</taxon>
    </lineage>
</organism>
<reference evidence="1" key="1">
    <citation type="submission" date="2022-10" db="EMBL/GenBank/DDBJ databases">
        <title>Culturing micro-colonial fungi from biological soil crusts in the Mojave desert and describing Neophaeococcomyces mojavensis, and introducing the new genera and species Taxawa tesnikishii.</title>
        <authorList>
            <person name="Kurbessoian T."/>
            <person name="Stajich J.E."/>
        </authorList>
    </citation>
    <scope>NUCLEOTIDE SEQUENCE</scope>
    <source>
        <strain evidence="1">JES_112</strain>
    </source>
</reference>
<accession>A0ACC2ZS52</accession>
<dbReference type="EMBL" id="JAPDRQ010000342">
    <property type="protein sequence ID" value="KAJ9650438.1"/>
    <property type="molecule type" value="Genomic_DNA"/>
</dbReference>
<evidence type="ECO:0000313" key="1">
    <source>
        <dbReference type="EMBL" id="KAJ9650438.1"/>
    </source>
</evidence>
<dbReference type="Proteomes" id="UP001172386">
    <property type="component" value="Unassembled WGS sequence"/>
</dbReference>
<gene>
    <name evidence="1" type="ORF">H2198_010265</name>
</gene>
<protein>
    <submittedName>
        <fullName evidence="1">Uncharacterized protein</fullName>
    </submittedName>
</protein>
<name>A0ACC2ZS52_9EURO</name>
<sequence>MVTHQRRRRTLLDTSYSVTDHNNDPSHDIRDSYENLNSSITINTEEGVGIISPLSLGEKEKRIARRTSTISPSPTYRTFDTSLRNGARKPNPSLSALDEESVLDLATLHASIDATSNFPSRPTTATTIAPLNIFPHNIIHSRPISDLPSIPASLQAHLKELEDLRNGTIASNSAIAPTTPTTITPGVTLQNKKAVPCEITSSNTRNFKSSCALALHHTSTTISQLSRTHNRHSSSSTTLFHDHSVPAPARAIQQRPASDCLDDRRKSNTLSVLDTNIEKPAPAWCPNNIVKQAPLSADPAIKRLTEAWELMKRNSVQNRLSQFEFEFRNGTQKKRKHPRATTRLGDFEVDVEVKEPEAPVQNAGQENKAVDVRDLRQGKENISPSMARNTNKAETKARSNASARD</sequence>
<evidence type="ECO:0000313" key="2">
    <source>
        <dbReference type="Proteomes" id="UP001172386"/>
    </source>
</evidence>